<organism evidence="3 4">
    <name type="scientific">Wandonia haliotis</name>
    <dbReference type="NCBI Taxonomy" id="574963"/>
    <lineage>
        <taxon>Bacteria</taxon>
        <taxon>Pseudomonadati</taxon>
        <taxon>Bacteroidota</taxon>
        <taxon>Flavobacteriia</taxon>
        <taxon>Flavobacteriales</taxon>
        <taxon>Crocinitomicaceae</taxon>
        <taxon>Wandonia</taxon>
    </lineage>
</organism>
<dbReference type="RefSeq" id="WP_343786292.1">
    <property type="nucleotide sequence ID" value="NZ_BAAAFH010000007.1"/>
</dbReference>
<dbReference type="InterPro" id="IPR011006">
    <property type="entry name" value="CheY-like_superfamily"/>
</dbReference>
<dbReference type="Proteomes" id="UP001501126">
    <property type="component" value="Unassembled WGS sequence"/>
</dbReference>
<evidence type="ECO:0000256" key="1">
    <source>
        <dbReference type="PROSITE-ProRule" id="PRU00169"/>
    </source>
</evidence>
<dbReference type="PANTHER" id="PTHR44520:SF2">
    <property type="entry name" value="RESPONSE REGULATOR RCP1"/>
    <property type="match status" value="1"/>
</dbReference>
<comment type="caution">
    <text evidence="3">The sequence shown here is derived from an EMBL/GenBank/DDBJ whole genome shotgun (WGS) entry which is preliminary data.</text>
</comment>
<keyword evidence="1" id="KW-0597">Phosphoprotein</keyword>
<feature type="domain" description="Response regulatory" evidence="2">
    <location>
        <begin position="6"/>
        <end position="121"/>
    </location>
</feature>
<gene>
    <name evidence="3" type="ORF">GCM10009118_15530</name>
</gene>
<dbReference type="PANTHER" id="PTHR44520">
    <property type="entry name" value="RESPONSE REGULATOR RCP1-RELATED"/>
    <property type="match status" value="1"/>
</dbReference>
<dbReference type="InterPro" id="IPR001789">
    <property type="entry name" value="Sig_transdc_resp-reg_receiver"/>
</dbReference>
<dbReference type="Gene3D" id="3.40.50.2300">
    <property type="match status" value="1"/>
</dbReference>
<evidence type="ECO:0000313" key="4">
    <source>
        <dbReference type="Proteomes" id="UP001501126"/>
    </source>
</evidence>
<reference evidence="4" key="1">
    <citation type="journal article" date="2019" name="Int. J. Syst. Evol. Microbiol.">
        <title>The Global Catalogue of Microorganisms (GCM) 10K type strain sequencing project: providing services to taxonomists for standard genome sequencing and annotation.</title>
        <authorList>
            <consortium name="The Broad Institute Genomics Platform"/>
            <consortium name="The Broad Institute Genome Sequencing Center for Infectious Disease"/>
            <person name="Wu L."/>
            <person name="Ma J."/>
        </authorList>
    </citation>
    <scope>NUCLEOTIDE SEQUENCE [LARGE SCALE GENOMIC DNA]</scope>
    <source>
        <strain evidence="4">JCM 16083</strain>
    </source>
</reference>
<dbReference type="InterPro" id="IPR052893">
    <property type="entry name" value="TCS_response_regulator"/>
</dbReference>
<protein>
    <submittedName>
        <fullName evidence="3">Response regulator</fullName>
    </submittedName>
</protein>
<feature type="modified residue" description="4-aspartylphosphate" evidence="1">
    <location>
        <position position="58"/>
    </location>
</feature>
<evidence type="ECO:0000313" key="3">
    <source>
        <dbReference type="EMBL" id="GAA0875145.1"/>
    </source>
</evidence>
<dbReference type="SUPFAM" id="SSF52172">
    <property type="entry name" value="CheY-like"/>
    <property type="match status" value="1"/>
</dbReference>
<sequence length="121" mass="14066">MKTNRPIIIIDDDPVSIFLTREILNSLEIEMEVLAFEDANRALHFLNEKGDNYTILLDLNMPLMSGWEFVNSCVEQKLSPEVYILSSSVNPRDIERIDQYDFVRSFLSKPLNPEMLEIEQS</sequence>
<evidence type="ECO:0000259" key="2">
    <source>
        <dbReference type="PROSITE" id="PS50110"/>
    </source>
</evidence>
<dbReference type="EMBL" id="BAAAFH010000007">
    <property type="protein sequence ID" value="GAA0875145.1"/>
    <property type="molecule type" value="Genomic_DNA"/>
</dbReference>
<name>A0ABP3Y383_9FLAO</name>
<accession>A0ABP3Y383</accession>
<dbReference type="PROSITE" id="PS50110">
    <property type="entry name" value="RESPONSE_REGULATORY"/>
    <property type="match status" value="1"/>
</dbReference>
<keyword evidence="4" id="KW-1185">Reference proteome</keyword>
<dbReference type="Pfam" id="PF00072">
    <property type="entry name" value="Response_reg"/>
    <property type="match status" value="1"/>
</dbReference>
<dbReference type="SMART" id="SM00448">
    <property type="entry name" value="REC"/>
    <property type="match status" value="1"/>
</dbReference>
<proteinExistence type="predicted"/>